<organism evidence="2 3">
    <name type="scientific">Paramuricea clavata</name>
    <name type="common">Red gorgonian</name>
    <name type="synonym">Violescent sea-whip</name>
    <dbReference type="NCBI Taxonomy" id="317549"/>
    <lineage>
        <taxon>Eukaryota</taxon>
        <taxon>Metazoa</taxon>
        <taxon>Cnidaria</taxon>
        <taxon>Anthozoa</taxon>
        <taxon>Octocorallia</taxon>
        <taxon>Malacalcyonacea</taxon>
        <taxon>Plexauridae</taxon>
        <taxon>Paramuricea</taxon>
    </lineage>
</organism>
<protein>
    <recommendedName>
        <fullName evidence="1">Transposable element P transposase-like RNase H domain-containing protein</fullName>
    </recommendedName>
</protein>
<name>A0A7D9L6T9_PARCT</name>
<dbReference type="Proteomes" id="UP001152795">
    <property type="component" value="Unassembled WGS sequence"/>
</dbReference>
<reference evidence="2" key="1">
    <citation type="submission" date="2020-04" db="EMBL/GenBank/DDBJ databases">
        <authorList>
            <person name="Alioto T."/>
            <person name="Alioto T."/>
            <person name="Gomez Garrido J."/>
        </authorList>
    </citation>
    <scope>NUCLEOTIDE SEQUENCE</scope>
    <source>
        <strain evidence="2">A484AB</strain>
    </source>
</reference>
<dbReference type="InterPro" id="IPR048365">
    <property type="entry name" value="TNP-like_RNaseH_N"/>
</dbReference>
<dbReference type="OrthoDB" id="5984577at2759"/>
<gene>
    <name evidence="2" type="ORF">PACLA_8A082647</name>
</gene>
<proteinExistence type="predicted"/>
<evidence type="ECO:0000259" key="1">
    <source>
        <dbReference type="Pfam" id="PF21787"/>
    </source>
</evidence>
<evidence type="ECO:0000313" key="2">
    <source>
        <dbReference type="EMBL" id="CAB4028543.1"/>
    </source>
</evidence>
<dbReference type="Pfam" id="PF21787">
    <property type="entry name" value="TNP-like_RNaseH_N"/>
    <property type="match status" value="1"/>
</dbReference>
<dbReference type="AlphaFoldDB" id="A0A7D9L6T9"/>
<feature type="domain" description="Transposable element P transposase-like RNase H" evidence="1">
    <location>
        <begin position="408"/>
        <end position="556"/>
    </location>
</feature>
<dbReference type="EMBL" id="CACRXK020015549">
    <property type="protein sequence ID" value="CAB4028543.1"/>
    <property type="molecule type" value="Genomic_DNA"/>
</dbReference>
<sequence>MDVLEINATHLFWILKNYEYIEGASVTASSVLDLALDAGLSIGSLTLGHCVRKIWKTKVKSHRRDSPKKLYYDNIALRSHDWEPITELNNTTLEKIIVVCLKHHGWFVASSSFDDQRVVLMKEQTNDLRVDTRRLIFQIIVQLGSEEDIKFSTYGQELSMSHSYTLDETHVSCSAIDIVISFVETATPCLGQPVPANTNEFLKFPVSNSKVISLAIPAAGTMQNETRLVSLSCTFLSHSCPNPITNVITCHECSSVYRLFRKRECKREKAMGSKKPPHIKCNQINLSRKGLEVKVDNQKEKMKKELKRLREESEDGIEFVDEDHADLVEIVSTTETKDMPPEMKLLWEIQMKQLSAKSANGHRWDPRIVRLALDIYCKSPKSLDSMREYIILPSNRLIRYYKNSVAQKPGWNHETIAWCKHEAERQKLKEQDYWGGLVLDEMKIQINTSVNEDLQMTVKGGRHQLTGMVSLGHFHDAMENIKSGQSSVDLATHLLQFIFLSDCGFRFPLAHFPTKQCPPSTLYLQFWEGIMQMKRAGFTIYHAICDGGDPNRQFINIHFPDANPRELHFTGCNILTEDPMIFIMDCKHNVKKLRNNIEKSSPRGKRQLEKDGKKILWSHWEEAYCWDQSNNSCPIHERLKKDHFHLTPSSRMRNALAEDVLDKRY</sequence>
<evidence type="ECO:0000313" key="3">
    <source>
        <dbReference type="Proteomes" id="UP001152795"/>
    </source>
</evidence>
<comment type="caution">
    <text evidence="2">The sequence shown here is derived from an EMBL/GenBank/DDBJ whole genome shotgun (WGS) entry which is preliminary data.</text>
</comment>
<accession>A0A7D9L6T9</accession>
<keyword evidence="3" id="KW-1185">Reference proteome</keyword>